<dbReference type="SMART" id="SM01130">
    <property type="entry name" value="DHDPS"/>
    <property type="match status" value="1"/>
</dbReference>
<reference evidence="4 5" key="1">
    <citation type="submission" date="2024-06" db="EMBL/GenBank/DDBJ databases">
        <title>Chitinophaga defluvii sp. nov., isolated from municipal sewage.</title>
        <authorList>
            <person name="Zhang L."/>
        </authorList>
    </citation>
    <scope>NUCLEOTIDE SEQUENCE [LARGE SCALE GENOMIC DNA]</scope>
    <source>
        <strain evidence="4 5">H8</strain>
    </source>
</reference>
<dbReference type="EC" id="4.3.3.7" evidence="4"/>
<evidence type="ECO:0000313" key="5">
    <source>
        <dbReference type="Proteomes" id="UP001549749"/>
    </source>
</evidence>
<dbReference type="InterPro" id="IPR013785">
    <property type="entry name" value="Aldolase_TIM"/>
</dbReference>
<dbReference type="Pfam" id="PF00701">
    <property type="entry name" value="DHDPS"/>
    <property type="match status" value="1"/>
</dbReference>
<dbReference type="EC" id="4.2.1.41" evidence="4"/>
<dbReference type="GO" id="GO:0008840">
    <property type="term" value="F:4-hydroxy-tetrahydrodipicolinate synthase activity"/>
    <property type="evidence" value="ECO:0007669"/>
    <property type="project" value="UniProtKB-EC"/>
</dbReference>
<dbReference type="GO" id="GO:0047448">
    <property type="term" value="F:5-dehydro-4-deoxyglucarate dehydratase activity"/>
    <property type="evidence" value="ECO:0007669"/>
    <property type="project" value="UniProtKB-EC"/>
</dbReference>
<dbReference type="RefSeq" id="WP_354660901.1">
    <property type="nucleotide sequence ID" value="NZ_JBEXAC010000001.1"/>
</dbReference>
<dbReference type="PANTHER" id="PTHR12128:SF66">
    <property type="entry name" value="4-HYDROXY-2-OXOGLUTARATE ALDOLASE, MITOCHONDRIAL"/>
    <property type="match status" value="1"/>
</dbReference>
<accession>A0ABV2T5G3</accession>
<dbReference type="CDD" id="cd00408">
    <property type="entry name" value="DHDPS-like"/>
    <property type="match status" value="1"/>
</dbReference>
<dbReference type="GO" id="GO:0008747">
    <property type="term" value="F:N-acetylneuraminate lyase activity"/>
    <property type="evidence" value="ECO:0007669"/>
    <property type="project" value="UniProtKB-EC"/>
</dbReference>
<protein>
    <submittedName>
        <fullName evidence="4">Dihydrodipicolinate synthase family protein</fullName>
        <ecNumber evidence="4">4.1.3.3</ecNumber>
        <ecNumber evidence="4">4.2.1.41</ecNumber>
        <ecNumber evidence="4">4.3.3.7</ecNumber>
    </submittedName>
</protein>
<evidence type="ECO:0000256" key="1">
    <source>
        <dbReference type="ARBA" id="ARBA00007592"/>
    </source>
</evidence>
<gene>
    <name evidence="4" type="ORF">ABR189_12845</name>
</gene>
<keyword evidence="5" id="KW-1185">Reference proteome</keyword>
<evidence type="ECO:0000256" key="2">
    <source>
        <dbReference type="ARBA" id="ARBA00023239"/>
    </source>
</evidence>
<dbReference type="Proteomes" id="UP001549749">
    <property type="component" value="Unassembled WGS sequence"/>
</dbReference>
<comment type="similarity">
    <text evidence="1 3">Belongs to the DapA family.</text>
</comment>
<proteinExistence type="inferred from homology"/>
<organism evidence="4 5">
    <name type="scientific">Chitinophaga defluvii</name>
    <dbReference type="NCBI Taxonomy" id="3163343"/>
    <lineage>
        <taxon>Bacteria</taxon>
        <taxon>Pseudomonadati</taxon>
        <taxon>Bacteroidota</taxon>
        <taxon>Chitinophagia</taxon>
        <taxon>Chitinophagales</taxon>
        <taxon>Chitinophagaceae</taxon>
        <taxon>Chitinophaga</taxon>
    </lineage>
</organism>
<evidence type="ECO:0000313" key="4">
    <source>
        <dbReference type="EMBL" id="MET6998266.1"/>
    </source>
</evidence>
<name>A0ABV2T5G3_9BACT</name>
<evidence type="ECO:0000256" key="3">
    <source>
        <dbReference type="PIRNR" id="PIRNR001365"/>
    </source>
</evidence>
<dbReference type="Gene3D" id="3.20.20.70">
    <property type="entry name" value="Aldolase class I"/>
    <property type="match status" value="1"/>
</dbReference>
<comment type="caution">
    <text evidence="4">The sequence shown here is derived from an EMBL/GenBank/DDBJ whole genome shotgun (WGS) entry which is preliminary data.</text>
</comment>
<sequence>MFSEKKFVPVMITPFNLKAKVDLDAVTQLIDFYLAAGVKGFFANCLSSEMYSISEDERLELTRHIVRYVDGRVPVVGTGSFGLTIADKVEFTKRIYNTGINAVILITGHYANVDDSDEVLMANFDKMLKLTDNIPLGLYECPAPYKRILTPGVFKHLLETNRIVYHKDTSIDPQKVKEKLDLAKANGSQRFEFYDAHTPNAVTSLQAGAKGMSAIAGNFYPEILVWMCNNATDPAKKAEVEWLQSELSRVDPLIHIAYPMSAKYFLRKRGLHIRTISRSYTLELTPEQKQVLDGIYDSFIGWCDRLGITPVNASSLGTLAPVSLDPPI</sequence>
<dbReference type="PIRSF" id="PIRSF001365">
    <property type="entry name" value="DHDPS"/>
    <property type="match status" value="1"/>
</dbReference>
<dbReference type="PANTHER" id="PTHR12128">
    <property type="entry name" value="DIHYDRODIPICOLINATE SYNTHASE"/>
    <property type="match status" value="1"/>
</dbReference>
<dbReference type="EMBL" id="JBEXAC010000001">
    <property type="protein sequence ID" value="MET6998266.1"/>
    <property type="molecule type" value="Genomic_DNA"/>
</dbReference>
<keyword evidence="2 3" id="KW-0456">Lyase</keyword>
<dbReference type="EC" id="4.1.3.3" evidence="4"/>
<dbReference type="SUPFAM" id="SSF51569">
    <property type="entry name" value="Aldolase"/>
    <property type="match status" value="1"/>
</dbReference>
<dbReference type="InterPro" id="IPR002220">
    <property type="entry name" value="DapA-like"/>
</dbReference>